<dbReference type="PROSITE" id="PS51084">
    <property type="entry name" value="HIT_2"/>
    <property type="match status" value="1"/>
</dbReference>
<evidence type="ECO:0000256" key="1">
    <source>
        <dbReference type="PIRSR" id="PIRSR601310-1"/>
    </source>
</evidence>
<dbReference type="InterPro" id="IPR036265">
    <property type="entry name" value="HIT-like_sf"/>
</dbReference>
<dbReference type="PANTHER" id="PTHR46648">
    <property type="entry name" value="HIT FAMILY PROTEIN 1"/>
    <property type="match status" value="1"/>
</dbReference>
<dbReference type="GO" id="GO:0009117">
    <property type="term" value="P:nucleotide metabolic process"/>
    <property type="evidence" value="ECO:0007669"/>
    <property type="project" value="TreeGrafter"/>
</dbReference>
<dbReference type="EMBL" id="AE008917">
    <property type="protein sequence ID" value="AAL51998.1"/>
    <property type="molecule type" value="Genomic_DNA"/>
</dbReference>
<feature type="active site" description="Tele-AMP-histidine intermediate" evidence="1">
    <location>
        <position position="113"/>
    </location>
</feature>
<organism evidence="5 6">
    <name type="scientific">Brucella melitensis biotype 1 (strain ATCC 23456 / CCUG 17765 / NCTC 10094 / 16M)</name>
    <dbReference type="NCBI Taxonomy" id="224914"/>
    <lineage>
        <taxon>Bacteria</taxon>
        <taxon>Pseudomonadati</taxon>
        <taxon>Pseudomonadota</taxon>
        <taxon>Alphaproteobacteria</taxon>
        <taxon>Hyphomicrobiales</taxon>
        <taxon>Brucellaceae</taxon>
        <taxon>Brucella/Ochrobactrum group</taxon>
        <taxon>Brucella</taxon>
    </lineage>
</organism>
<dbReference type="eggNOG" id="COG0537">
    <property type="taxonomic scope" value="Bacteria"/>
</dbReference>
<dbReference type="PIR" id="AC3354">
    <property type="entry name" value="AC3354"/>
</dbReference>
<dbReference type="SUPFAM" id="SSF54197">
    <property type="entry name" value="HIT-like"/>
    <property type="match status" value="1"/>
</dbReference>
<dbReference type="EC" id="3.6.1.17" evidence="5"/>
<dbReference type="InterPro" id="IPR011146">
    <property type="entry name" value="HIT-like"/>
</dbReference>
<dbReference type="Gene3D" id="3.30.428.10">
    <property type="entry name" value="HIT-like"/>
    <property type="match status" value="1"/>
</dbReference>
<protein>
    <submittedName>
        <fullName evidence="5">Bis(5'-nucleosyl)-tetraphosphatase (Asymmetrical)</fullName>
        <ecNumber evidence="5">3.6.1.17</ecNumber>
    </submittedName>
</protein>
<dbReference type="GO" id="GO:0004081">
    <property type="term" value="F:bis(5'-nucleosyl)-tetraphosphatase (asymmetrical) activity"/>
    <property type="evidence" value="ECO:0007669"/>
    <property type="project" value="UniProtKB-EC"/>
</dbReference>
<dbReference type="AlphaFoldDB" id="Q8YHI2"/>
<proteinExistence type="predicted"/>
<dbReference type="Proteomes" id="UP000000419">
    <property type="component" value="Chromosome I"/>
</dbReference>
<sequence length="149" mass="16374">MKICIGENRMSATYDDNNIFAKILRGEIPSTRVYETDSVVAFMDVMPQGKGHTLVVPKAPSRNLLDARPETLADVIQAVQKIANAVKKAFNADGVTVMQFNEPASGQTVYHLHFHVIPRFEGVALKPHSGQMEDPAVLSENAEKIRASL</sequence>
<dbReference type="PANTHER" id="PTHR46648:SF1">
    <property type="entry name" value="ADENOSINE 5'-MONOPHOSPHORAMIDASE HNT1"/>
    <property type="match status" value="1"/>
</dbReference>
<feature type="short sequence motif" description="Histidine triad motif" evidence="2 3">
    <location>
        <begin position="111"/>
        <end position="115"/>
    </location>
</feature>
<evidence type="ECO:0000313" key="5">
    <source>
        <dbReference type="EMBL" id="AAL51998.1"/>
    </source>
</evidence>
<dbReference type="PRINTS" id="PR00332">
    <property type="entry name" value="HISTRIAD"/>
</dbReference>
<evidence type="ECO:0000313" key="6">
    <source>
        <dbReference type="Proteomes" id="UP000000419"/>
    </source>
</evidence>
<accession>Q8YHI2</accession>
<gene>
    <name evidence="5" type="ordered locus">BMEI0817</name>
</gene>
<keyword evidence="5" id="KW-0378">Hydrolase</keyword>
<name>Q8YHI2_BRUME</name>
<keyword evidence="6" id="KW-1185">Reference proteome</keyword>
<evidence type="ECO:0000256" key="2">
    <source>
        <dbReference type="PIRSR" id="PIRSR601310-3"/>
    </source>
</evidence>
<evidence type="ECO:0000256" key="3">
    <source>
        <dbReference type="PROSITE-ProRule" id="PRU00464"/>
    </source>
</evidence>
<feature type="domain" description="HIT" evidence="4">
    <location>
        <begin position="19"/>
        <end position="126"/>
    </location>
</feature>
<dbReference type="KEGG" id="bme:BMEI0817"/>
<evidence type="ECO:0000259" key="4">
    <source>
        <dbReference type="PROSITE" id="PS51084"/>
    </source>
</evidence>
<dbReference type="Pfam" id="PF01230">
    <property type="entry name" value="HIT"/>
    <property type="match status" value="1"/>
</dbReference>
<dbReference type="InterPro" id="IPR039384">
    <property type="entry name" value="HINT"/>
</dbReference>
<reference evidence="5 6" key="1">
    <citation type="journal article" date="2002" name="Proc. Natl. Acad. Sci. U.S.A.">
        <title>The genome sequence of the facultative intracellular pathogen Brucella melitensis.</title>
        <authorList>
            <person name="DelVecchio V.G."/>
            <person name="Kapatral V."/>
            <person name="Redkar R.J."/>
            <person name="Patra G."/>
            <person name="Mujer C."/>
            <person name="Los T."/>
            <person name="Ivanova N."/>
            <person name="Anderson I."/>
            <person name="Bhattacharyya A."/>
            <person name="Lykidis A."/>
            <person name="Reznik G."/>
            <person name="Jablonski L."/>
            <person name="Larsen N."/>
            <person name="D'Souza M."/>
            <person name="Bernal A."/>
            <person name="Mazur M."/>
            <person name="Goltsman E."/>
            <person name="Selkov E."/>
            <person name="Elzer P.H."/>
            <person name="Hagius S."/>
            <person name="O'Callaghan D."/>
            <person name="Letesson J.J."/>
            <person name="Haselkorn R."/>
            <person name="Kyrpides N."/>
            <person name="Overbeek R."/>
        </authorList>
    </citation>
    <scope>NUCLEOTIDE SEQUENCE [LARGE SCALE GENOMIC DNA]</scope>
    <source>
        <strain evidence="6">ATCC 23456 / CCUG 17765 / NCTC 10094 / 16M</strain>
    </source>
</reference>
<dbReference type="InterPro" id="IPR001310">
    <property type="entry name" value="Histidine_triad_HIT"/>
</dbReference>
<dbReference type="CDD" id="cd01277">
    <property type="entry name" value="HINT_subgroup"/>
    <property type="match status" value="1"/>
</dbReference>